<sequence length="154" mass="17669">MKTRLNCDLFEGYRCLTRKDKMEKWGAVFREDHFEVETASGLLCAELSQLGDLNESVEPVVWSGSIEITPINSDSSQKFIQPCKFVFYRMNCIQKTEYCTEIHLIVEPAGEVILPESVIREIGEGLLDLIRKKYNKDWIILDSDLNASILRGSF</sequence>
<accession>A0ABR9ZYX9</accession>
<organism evidence="1 2">
    <name type="scientific">Fusibacter ferrireducens</name>
    <dbReference type="NCBI Taxonomy" id="2785058"/>
    <lineage>
        <taxon>Bacteria</taxon>
        <taxon>Bacillati</taxon>
        <taxon>Bacillota</taxon>
        <taxon>Clostridia</taxon>
        <taxon>Eubacteriales</taxon>
        <taxon>Eubacteriales Family XII. Incertae Sedis</taxon>
        <taxon>Fusibacter</taxon>
    </lineage>
</organism>
<name>A0ABR9ZYX9_9FIRM</name>
<dbReference type="EMBL" id="JADKNH010000018">
    <property type="protein sequence ID" value="MBF4695660.1"/>
    <property type="molecule type" value="Genomic_DNA"/>
</dbReference>
<evidence type="ECO:0000313" key="2">
    <source>
        <dbReference type="Proteomes" id="UP000614200"/>
    </source>
</evidence>
<gene>
    <name evidence="1" type="ORF">ISU02_21405</name>
</gene>
<dbReference type="Proteomes" id="UP000614200">
    <property type="component" value="Unassembled WGS sequence"/>
</dbReference>
<proteinExistence type="predicted"/>
<comment type="caution">
    <text evidence="1">The sequence shown here is derived from an EMBL/GenBank/DDBJ whole genome shotgun (WGS) entry which is preliminary data.</text>
</comment>
<protein>
    <submittedName>
        <fullName evidence="1">Uncharacterized protein</fullName>
    </submittedName>
</protein>
<reference evidence="1 2" key="1">
    <citation type="submission" date="2020-11" db="EMBL/GenBank/DDBJ databases">
        <title>Fusibacter basophilias sp. nov.</title>
        <authorList>
            <person name="Qiu D."/>
        </authorList>
    </citation>
    <scope>NUCLEOTIDE SEQUENCE [LARGE SCALE GENOMIC DNA]</scope>
    <source>
        <strain evidence="1 2">Q10-2</strain>
    </source>
</reference>
<keyword evidence="2" id="KW-1185">Reference proteome</keyword>
<evidence type="ECO:0000313" key="1">
    <source>
        <dbReference type="EMBL" id="MBF4695660.1"/>
    </source>
</evidence>